<dbReference type="EMBL" id="CM000640">
    <property type="protein sequence ID" value="EED94172.1"/>
    <property type="molecule type" value="Genomic_DNA"/>
</dbReference>
<accession>B8BXA6</accession>
<reference evidence="2 3" key="2">
    <citation type="journal article" date="2008" name="Nature">
        <title>The Phaeodactylum genome reveals the evolutionary history of diatom genomes.</title>
        <authorList>
            <person name="Bowler C."/>
            <person name="Allen A.E."/>
            <person name="Badger J.H."/>
            <person name="Grimwood J."/>
            <person name="Jabbari K."/>
            <person name="Kuo A."/>
            <person name="Maheswari U."/>
            <person name="Martens C."/>
            <person name="Maumus F."/>
            <person name="Otillar R.P."/>
            <person name="Rayko E."/>
            <person name="Salamov A."/>
            <person name="Vandepoele K."/>
            <person name="Beszteri B."/>
            <person name="Gruber A."/>
            <person name="Heijde M."/>
            <person name="Katinka M."/>
            <person name="Mock T."/>
            <person name="Valentin K."/>
            <person name="Verret F."/>
            <person name="Berges J.A."/>
            <person name="Brownlee C."/>
            <person name="Cadoret J.P."/>
            <person name="Chiovitti A."/>
            <person name="Choi C.J."/>
            <person name="Coesel S."/>
            <person name="De Martino A."/>
            <person name="Detter J.C."/>
            <person name="Durkin C."/>
            <person name="Falciatore A."/>
            <person name="Fournet J."/>
            <person name="Haruta M."/>
            <person name="Huysman M.J."/>
            <person name="Jenkins B.D."/>
            <person name="Jiroutova K."/>
            <person name="Jorgensen R.E."/>
            <person name="Joubert Y."/>
            <person name="Kaplan A."/>
            <person name="Kroger N."/>
            <person name="Kroth P.G."/>
            <person name="La Roche J."/>
            <person name="Lindquist E."/>
            <person name="Lommer M."/>
            <person name="Martin-Jezequel V."/>
            <person name="Lopez P.J."/>
            <person name="Lucas S."/>
            <person name="Mangogna M."/>
            <person name="McGinnis K."/>
            <person name="Medlin L.K."/>
            <person name="Montsant A."/>
            <person name="Oudot-Le Secq M.P."/>
            <person name="Napoli C."/>
            <person name="Obornik M."/>
            <person name="Parker M.S."/>
            <person name="Petit J.L."/>
            <person name="Porcel B.M."/>
            <person name="Poulsen N."/>
            <person name="Robison M."/>
            <person name="Rychlewski L."/>
            <person name="Rynearson T.A."/>
            <person name="Schmutz J."/>
            <person name="Shapiro H."/>
            <person name="Siaut M."/>
            <person name="Stanley M."/>
            <person name="Sussman M.R."/>
            <person name="Taylor A.R."/>
            <person name="Vardi A."/>
            <person name="von Dassow P."/>
            <person name="Vyverman W."/>
            <person name="Willis A."/>
            <person name="Wyrwicz L.S."/>
            <person name="Rokhsar D.S."/>
            <person name="Weissenbach J."/>
            <person name="Armbrust E.V."/>
            <person name="Green B.R."/>
            <person name="Van de Peer Y."/>
            <person name="Grigoriev I.V."/>
        </authorList>
    </citation>
    <scope>NUCLEOTIDE SEQUENCE [LARGE SCALE GENOMIC DNA]</scope>
    <source>
        <strain evidence="2 3">CCMP1335</strain>
    </source>
</reference>
<dbReference type="HOGENOM" id="CLU_2228607_0_0_1"/>
<dbReference type="AlphaFoldDB" id="B8BXA6"/>
<feature type="region of interest" description="Disordered" evidence="1">
    <location>
        <begin position="24"/>
        <end position="45"/>
    </location>
</feature>
<dbReference type="GeneID" id="7444053"/>
<dbReference type="RefSeq" id="XP_002288736.1">
    <property type="nucleotide sequence ID" value="XM_002288700.1"/>
</dbReference>
<reference evidence="2 3" key="1">
    <citation type="journal article" date="2004" name="Science">
        <title>The genome of the diatom Thalassiosira pseudonana: ecology, evolution, and metabolism.</title>
        <authorList>
            <person name="Armbrust E.V."/>
            <person name="Berges J.A."/>
            <person name="Bowler C."/>
            <person name="Green B.R."/>
            <person name="Martinez D."/>
            <person name="Putnam N.H."/>
            <person name="Zhou S."/>
            <person name="Allen A.E."/>
            <person name="Apt K.E."/>
            <person name="Bechner M."/>
            <person name="Brzezinski M.A."/>
            <person name="Chaal B.K."/>
            <person name="Chiovitti A."/>
            <person name="Davis A.K."/>
            <person name="Demarest M.S."/>
            <person name="Detter J.C."/>
            <person name="Glavina T."/>
            <person name="Goodstein D."/>
            <person name="Hadi M.Z."/>
            <person name="Hellsten U."/>
            <person name="Hildebrand M."/>
            <person name="Jenkins B.D."/>
            <person name="Jurka J."/>
            <person name="Kapitonov V.V."/>
            <person name="Kroger N."/>
            <person name="Lau W.W."/>
            <person name="Lane T.W."/>
            <person name="Larimer F.W."/>
            <person name="Lippmeier J.C."/>
            <person name="Lucas S."/>
            <person name="Medina M."/>
            <person name="Montsant A."/>
            <person name="Obornik M."/>
            <person name="Parker M.S."/>
            <person name="Palenik B."/>
            <person name="Pazour G.J."/>
            <person name="Richardson P.M."/>
            <person name="Rynearson T.A."/>
            <person name="Saito M.A."/>
            <person name="Schwartz D.C."/>
            <person name="Thamatrakoln K."/>
            <person name="Valentin K."/>
            <person name="Vardi A."/>
            <person name="Wilkerson F.P."/>
            <person name="Rokhsar D.S."/>
        </authorList>
    </citation>
    <scope>NUCLEOTIDE SEQUENCE [LARGE SCALE GENOMIC DNA]</scope>
    <source>
        <strain evidence="2 3">CCMP1335</strain>
    </source>
</reference>
<evidence type="ECO:0000313" key="2">
    <source>
        <dbReference type="EMBL" id="EED94172.1"/>
    </source>
</evidence>
<feature type="compositionally biased region" description="Basic and acidic residues" evidence="1">
    <location>
        <begin position="77"/>
        <end position="90"/>
    </location>
</feature>
<evidence type="ECO:0000256" key="1">
    <source>
        <dbReference type="SAM" id="MobiDB-lite"/>
    </source>
</evidence>
<dbReference type="Proteomes" id="UP000001449">
    <property type="component" value="Chromosome 3"/>
</dbReference>
<organism evidence="2 3">
    <name type="scientific">Thalassiosira pseudonana</name>
    <name type="common">Marine diatom</name>
    <name type="synonym">Cyclotella nana</name>
    <dbReference type="NCBI Taxonomy" id="35128"/>
    <lineage>
        <taxon>Eukaryota</taxon>
        <taxon>Sar</taxon>
        <taxon>Stramenopiles</taxon>
        <taxon>Ochrophyta</taxon>
        <taxon>Bacillariophyta</taxon>
        <taxon>Coscinodiscophyceae</taxon>
        <taxon>Thalassiosirophycidae</taxon>
        <taxon>Thalassiosirales</taxon>
        <taxon>Thalassiosiraceae</taxon>
        <taxon>Thalassiosira</taxon>
    </lineage>
</organism>
<proteinExistence type="predicted"/>
<gene>
    <name evidence="2" type="ORF">THAPSDRAFT_3267</name>
</gene>
<dbReference type="KEGG" id="tps:THAPSDRAFT_3267"/>
<keyword evidence="3" id="KW-1185">Reference proteome</keyword>
<dbReference type="PaxDb" id="35128-Thaps3267"/>
<name>B8BXA6_THAPS</name>
<sequence>MVFVNDDESDLVYPNLAHCQIATSDALSQDGSTLPPPPPSASSLLKRIEDPNQSAYSKPSLERYDFRVEKEVLTRAKEREEKLAKKKGGEEQGLEVTLSDLKDTLG</sequence>
<dbReference type="InParanoid" id="B8BXA6"/>
<feature type="region of interest" description="Disordered" evidence="1">
    <location>
        <begin position="77"/>
        <end position="106"/>
    </location>
</feature>
<evidence type="ECO:0000313" key="3">
    <source>
        <dbReference type="Proteomes" id="UP000001449"/>
    </source>
</evidence>
<protein>
    <submittedName>
        <fullName evidence="2">Uncharacterized protein</fullName>
    </submittedName>
</protein>